<reference evidence="12" key="1">
    <citation type="journal article" date="2019" name="Int. J. Syst. Evol. Microbiol.">
        <title>The Global Catalogue of Microorganisms (GCM) 10K type strain sequencing project: providing services to taxonomists for standard genome sequencing and annotation.</title>
        <authorList>
            <consortium name="The Broad Institute Genomics Platform"/>
            <consortium name="The Broad Institute Genome Sequencing Center for Infectious Disease"/>
            <person name="Wu L."/>
            <person name="Ma J."/>
        </authorList>
    </citation>
    <scope>NUCLEOTIDE SEQUENCE [LARGE SCALE GENOMIC DNA]</scope>
    <source>
        <strain evidence="12">S1</strain>
    </source>
</reference>
<dbReference type="SUPFAM" id="SSF55729">
    <property type="entry name" value="Acyl-CoA N-acyltransferases (Nat)"/>
    <property type="match status" value="1"/>
</dbReference>
<proteinExistence type="inferred from homology"/>
<evidence type="ECO:0000256" key="2">
    <source>
        <dbReference type="ARBA" id="ARBA00004978"/>
    </source>
</evidence>
<gene>
    <name evidence="9 11" type="primary">ectA</name>
    <name evidence="11" type="ORF">ACFQ4Y_00540</name>
</gene>
<sequence length="175" mass="19720">MNRSIRETVQFRKPKEADGAEIWRLIQKAGVLDLNSPYSYLMLCKFFPETCVIAETQGNIVGFVSAFLPQTAKETVFVWQVAVGPSQRGKGLGKALLQELLSRNACSDVRYLEATVSPSNHPSQSLFKSLAKELGTDCKIFECFPQDLFPQPGHESEWTYRIGPYLPKEKTEEVE</sequence>
<dbReference type="PROSITE" id="PS51186">
    <property type="entry name" value="GNAT"/>
    <property type="match status" value="1"/>
</dbReference>
<evidence type="ECO:0000256" key="9">
    <source>
        <dbReference type="RuleBase" id="RU365045"/>
    </source>
</evidence>
<dbReference type="InterPro" id="IPR016181">
    <property type="entry name" value="Acyl_CoA_acyltransferase"/>
</dbReference>
<accession>A0ABW4C3Z1</accession>
<keyword evidence="12" id="KW-1185">Reference proteome</keyword>
<evidence type="ECO:0000256" key="6">
    <source>
        <dbReference type="ARBA" id="ARBA00022679"/>
    </source>
</evidence>
<evidence type="ECO:0000256" key="8">
    <source>
        <dbReference type="ARBA" id="ARBA00048924"/>
    </source>
</evidence>
<dbReference type="Proteomes" id="UP001597282">
    <property type="component" value="Unassembled WGS sequence"/>
</dbReference>
<evidence type="ECO:0000256" key="3">
    <source>
        <dbReference type="ARBA" id="ARBA00010712"/>
    </source>
</evidence>
<evidence type="ECO:0000259" key="10">
    <source>
        <dbReference type="PROSITE" id="PS51186"/>
    </source>
</evidence>
<comment type="caution">
    <text evidence="11">The sequence shown here is derived from an EMBL/GenBank/DDBJ whole genome shotgun (WGS) entry which is preliminary data.</text>
</comment>
<dbReference type="Pfam" id="PF00583">
    <property type="entry name" value="Acetyltransf_1"/>
    <property type="match status" value="1"/>
</dbReference>
<feature type="domain" description="N-acetyltransferase" evidence="10">
    <location>
        <begin position="9"/>
        <end position="173"/>
    </location>
</feature>
<dbReference type="CDD" id="cd04301">
    <property type="entry name" value="NAT_SF"/>
    <property type="match status" value="1"/>
</dbReference>
<comment type="pathway">
    <text evidence="2 9">Amine and polyamine biosynthesis; ectoine biosynthesis; L-ectoine from L-aspartate 4-semialdehyde: step 2/3.</text>
</comment>
<evidence type="ECO:0000313" key="11">
    <source>
        <dbReference type="EMBL" id="MFD1425422.1"/>
    </source>
</evidence>
<evidence type="ECO:0000256" key="5">
    <source>
        <dbReference type="ARBA" id="ARBA00017935"/>
    </source>
</evidence>
<dbReference type="InterPro" id="IPR012772">
    <property type="entry name" value="Ectoine_EctA"/>
</dbReference>
<protein>
    <recommendedName>
        <fullName evidence="5 9">L-2,4-diaminobutyric acid acetyltransferase</fullName>
        <shortName evidence="9">DABA acetyltransferase</shortName>
        <ecNumber evidence="4 9">2.3.1.178</ecNumber>
    </recommendedName>
</protein>
<dbReference type="Gene3D" id="3.40.630.30">
    <property type="match status" value="1"/>
</dbReference>
<dbReference type="PANTHER" id="PTHR43072">
    <property type="entry name" value="N-ACETYLTRANSFERASE"/>
    <property type="match status" value="1"/>
</dbReference>
<comment type="function">
    <text evidence="1 9">Catalyzes the acetylation of L-2,4-diaminobutyrate (DABA) to gamma-N-acetyl-alpha,gamma-diaminobutyric acid (ADABA) with acetyl coenzyme A.</text>
</comment>
<dbReference type="EMBL" id="JBHTNU010000001">
    <property type="protein sequence ID" value="MFD1425422.1"/>
    <property type="molecule type" value="Genomic_DNA"/>
</dbReference>
<organism evidence="11 12">
    <name type="scientific">Kroppenstedtia sanguinis</name>
    <dbReference type="NCBI Taxonomy" id="1380684"/>
    <lineage>
        <taxon>Bacteria</taxon>
        <taxon>Bacillati</taxon>
        <taxon>Bacillota</taxon>
        <taxon>Bacilli</taxon>
        <taxon>Bacillales</taxon>
        <taxon>Thermoactinomycetaceae</taxon>
        <taxon>Kroppenstedtia</taxon>
    </lineage>
</organism>
<evidence type="ECO:0000256" key="4">
    <source>
        <dbReference type="ARBA" id="ARBA00012355"/>
    </source>
</evidence>
<comment type="catalytic activity">
    <reaction evidence="8 9">
        <text>L-2,4-diaminobutanoate + acetyl-CoA = (2S)-4-acetamido-2-aminobutanoate + CoA + H(+)</text>
        <dbReference type="Rhea" id="RHEA:16901"/>
        <dbReference type="ChEBI" id="CHEBI:15378"/>
        <dbReference type="ChEBI" id="CHEBI:57287"/>
        <dbReference type="ChEBI" id="CHEBI:57288"/>
        <dbReference type="ChEBI" id="CHEBI:58761"/>
        <dbReference type="ChEBI" id="CHEBI:58929"/>
        <dbReference type="EC" id="2.3.1.178"/>
    </reaction>
</comment>
<dbReference type="PANTHER" id="PTHR43072:SF23">
    <property type="entry name" value="UPF0039 PROTEIN C11D3.02C"/>
    <property type="match status" value="1"/>
</dbReference>
<evidence type="ECO:0000313" key="12">
    <source>
        <dbReference type="Proteomes" id="UP001597282"/>
    </source>
</evidence>
<dbReference type="NCBIfam" id="TIGR02406">
    <property type="entry name" value="ectoine_EctA"/>
    <property type="match status" value="1"/>
</dbReference>
<dbReference type="InterPro" id="IPR000182">
    <property type="entry name" value="GNAT_dom"/>
</dbReference>
<dbReference type="EC" id="2.3.1.178" evidence="4 9"/>
<name>A0ABW4C3Z1_9BACL</name>
<keyword evidence="7 9" id="KW-0012">Acyltransferase</keyword>
<evidence type="ECO:0000256" key="1">
    <source>
        <dbReference type="ARBA" id="ARBA00003741"/>
    </source>
</evidence>
<evidence type="ECO:0000256" key="7">
    <source>
        <dbReference type="ARBA" id="ARBA00023315"/>
    </source>
</evidence>
<comment type="similarity">
    <text evidence="3 9">Belongs to the acetyltransferase family. EctA subfamily.</text>
</comment>
<keyword evidence="6 9" id="KW-0808">Transferase</keyword>
<dbReference type="GO" id="GO:0033816">
    <property type="term" value="F:diaminobutyrate acetyltransferase activity"/>
    <property type="evidence" value="ECO:0007669"/>
    <property type="project" value="UniProtKB-EC"/>
</dbReference>